<dbReference type="EMBL" id="DF968183">
    <property type="protein sequence ID" value="GAP44837.1"/>
    <property type="molecule type" value="Genomic_DNA"/>
</dbReference>
<proteinExistence type="predicted"/>
<dbReference type="PANTHER" id="PTHR30373:SF2">
    <property type="entry name" value="UPF0603 PROTEIN YGCG"/>
    <property type="match status" value="1"/>
</dbReference>
<organism evidence="4">
    <name type="scientific">Lentimicrobium saccharophilum</name>
    <dbReference type="NCBI Taxonomy" id="1678841"/>
    <lineage>
        <taxon>Bacteria</taxon>
        <taxon>Pseudomonadati</taxon>
        <taxon>Bacteroidota</taxon>
        <taxon>Bacteroidia</taxon>
        <taxon>Bacteroidales</taxon>
        <taxon>Lentimicrobiaceae</taxon>
        <taxon>Lentimicrobium</taxon>
    </lineage>
</organism>
<dbReference type="STRING" id="1678841.TBC1_12648"/>
<evidence type="ECO:0000313" key="4">
    <source>
        <dbReference type="EMBL" id="GAP44837.1"/>
    </source>
</evidence>
<evidence type="ECO:0000313" key="5">
    <source>
        <dbReference type="Proteomes" id="UP000053091"/>
    </source>
</evidence>
<keyword evidence="1" id="KW-0812">Transmembrane</keyword>
<feature type="domain" description="TPM" evidence="3">
    <location>
        <begin position="36"/>
        <end position="163"/>
    </location>
</feature>
<dbReference type="Gene3D" id="3.10.310.50">
    <property type="match status" value="1"/>
</dbReference>
<keyword evidence="1" id="KW-1133">Transmembrane helix</keyword>
<feature type="chain" id="PRO_5006633196" evidence="2">
    <location>
        <begin position="25"/>
        <end position="266"/>
    </location>
</feature>
<accession>A0A0S7BV75</accession>
<sequence length="266" mass="27861">MKLSRTKSCFLLLALIVFTFSVSAGIPEKPVPPRLVNDLAGLLSAEEVARLEQKLVEYNDSTSTQITVVTLKSLDGYDIDDLAQRIGQSWGAGQQQYDNGIVILIIPKVGNERGQAAIATGYGMEEIIPDAFARRIVDNEMIPFFRNNDYFGGINAGTDIIIDLASGRFKAEDYESKEGALAVIIPIVIIVLIIILLGRNSGNKRHNIGSSNLPFWILLSMLNNSGRSSGGSWGGGGGGGFGGGGGGGFGGFGGGGFGGGGASGSW</sequence>
<dbReference type="Proteomes" id="UP000053091">
    <property type="component" value="Unassembled WGS sequence"/>
</dbReference>
<gene>
    <name evidence="4" type="ORF">TBC1_12648</name>
</gene>
<keyword evidence="1" id="KW-0472">Membrane</keyword>
<name>A0A0S7BV75_9BACT</name>
<dbReference type="RefSeq" id="WP_062044723.1">
    <property type="nucleotide sequence ID" value="NZ_DF968183.1"/>
</dbReference>
<feature type="transmembrane region" description="Helical" evidence="1">
    <location>
        <begin position="179"/>
        <end position="198"/>
    </location>
</feature>
<protein>
    <submittedName>
        <fullName evidence="4">Uncharacterized membrane protein YgcG, contains a TPM-fold domain</fullName>
    </submittedName>
</protein>
<keyword evidence="2" id="KW-0732">Signal</keyword>
<dbReference type="Pfam" id="PF04536">
    <property type="entry name" value="TPM_phosphatase"/>
    <property type="match status" value="1"/>
</dbReference>
<dbReference type="InterPro" id="IPR007621">
    <property type="entry name" value="TPM_dom"/>
</dbReference>
<reference evidence="4" key="1">
    <citation type="journal article" date="2015" name="Genome Announc.">
        <title>Draft Genome Sequence of Bacteroidales Strain TBC1, a Novel Isolate from a Methanogenic Wastewater Treatment System.</title>
        <authorList>
            <person name="Tourlousse D.M."/>
            <person name="Matsuura N."/>
            <person name="Sun L."/>
            <person name="Toyonaga M."/>
            <person name="Kuroda K."/>
            <person name="Ohashi A."/>
            <person name="Cruz R."/>
            <person name="Yamaguchi T."/>
            <person name="Sekiguchi Y."/>
        </authorList>
    </citation>
    <scope>NUCLEOTIDE SEQUENCE [LARGE SCALE GENOMIC DNA]</scope>
    <source>
        <strain evidence="4">TBC1</strain>
    </source>
</reference>
<evidence type="ECO:0000256" key="1">
    <source>
        <dbReference type="SAM" id="Phobius"/>
    </source>
</evidence>
<keyword evidence="5" id="KW-1185">Reference proteome</keyword>
<dbReference type="PANTHER" id="PTHR30373">
    <property type="entry name" value="UPF0603 PROTEIN YGCG"/>
    <property type="match status" value="1"/>
</dbReference>
<dbReference type="OrthoDB" id="9810918at2"/>
<evidence type="ECO:0000259" key="3">
    <source>
        <dbReference type="Pfam" id="PF04536"/>
    </source>
</evidence>
<dbReference type="AlphaFoldDB" id="A0A0S7BV75"/>
<feature type="signal peptide" evidence="2">
    <location>
        <begin position="1"/>
        <end position="24"/>
    </location>
</feature>
<evidence type="ECO:0000256" key="2">
    <source>
        <dbReference type="SAM" id="SignalP"/>
    </source>
</evidence>